<sequence>MSNQEMPPIKRKGGLDNDEEENSKKSKIECESEQADPQDQGNIQDAHLSNETLADSTSEGPKEVDTDQSSPEPGQPCGKLLICGGTNWDMVGRKEVPKSGVNTGGPNLWEPHSISSLTSIRVQHVASGPSSCHSIIICEGGTAMSFGRNDKGQLGHGDTVRCDKPKVIESLKTQTIVQASCGKAHSLLLTAEGILFGFGDNKSAQLGQGHQKALMPKPVQIVHPGNKKIIKASCGAEFSMFIDESNLLYSFGRPEYGQLGHNTDGQYFVSANKLAFNCEVLPRHVAVFVEKTKDGFTHIIDDVKIVDVSCGVNHTIARDSKDRLFTWGFGGYGRVSSIHAGATYSMAVSGGQLYFWGLTKSTGDATMYPKPVRDMSGWDVRSVGCSKTSIVLAADDSVVSWGPSPTYGELGYGLKKGGQKSSTNPKIVEPLEGIYIQEVTCGFGHTLFIARDDEKDLPLLNKLPVYDPEKASG</sequence>
<dbReference type="InterPro" id="IPR058923">
    <property type="entry name" value="RCC1-like_dom"/>
</dbReference>
<evidence type="ECO:0000256" key="2">
    <source>
        <dbReference type="PROSITE-ProRule" id="PRU00235"/>
    </source>
</evidence>
<feature type="region of interest" description="Disordered" evidence="3">
    <location>
        <begin position="1"/>
        <end position="79"/>
    </location>
</feature>
<evidence type="ECO:0000256" key="1">
    <source>
        <dbReference type="ARBA" id="ARBA00022737"/>
    </source>
</evidence>
<dbReference type="PANTHER" id="PTHR46207:SF1">
    <property type="entry name" value="PROTEIN RCC2"/>
    <property type="match status" value="1"/>
</dbReference>
<gene>
    <name evidence="5" type="ORF">P5673_021373</name>
</gene>
<dbReference type="PROSITE" id="PS00626">
    <property type="entry name" value="RCC1_2"/>
    <property type="match status" value="1"/>
</dbReference>
<dbReference type="Gene3D" id="2.130.10.30">
    <property type="entry name" value="Regulator of chromosome condensation 1/beta-lactamase-inhibitor protein II"/>
    <property type="match status" value="2"/>
</dbReference>
<feature type="repeat" description="RCC1" evidence="2">
    <location>
        <begin position="396"/>
        <end position="452"/>
    </location>
</feature>
<proteinExistence type="predicted"/>
<dbReference type="PANTHER" id="PTHR46207">
    <property type="entry name" value="PROTEIN RCC2"/>
    <property type="match status" value="1"/>
</dbReference>
<dbReference type="EMBL" id="JARQWQ010000055">
    <property type="protein sequence ID" value="KAK2556479.1"/>
    <property type="molecule type" value="Genomic_DNA"/>
</dbReference>
<feature type="compositionally biased region" description="Polar residues" evidence="3">
    <location>
        <begin position="37"/>
        <end position="59"/>
    </location>
</feature>
<protein>
    <submittedName>
        <fullName evidence="5">Protein RCC2-like protein</fullName>
    </submittedName>
</protein>
<accession>A0AAD9Q8E6</accession>
<dbReference type="AlphaFoldDB" id="A0AAD9Q8E6"/>
<dbReference type="InterPro" id="IPR000408">
    <property type="entry name" value="Reg_chr_condens"/>
</dbReference>
<evidence type="ECO:0000313" key="5">
    <source>
        <dbReference type="EMBL" id="KAK2556479.1"/>
    </source>
</evidence>
<dbReference type="GO" id="GO:0016020">
    <property type="term" value="C:membrane"/>
    <property type="evidence" value="ECO:0007669"/>
    <property type="project" value="TreeGrafter"/>
</dbReference>
<organism evidence="5 6">
    <name type="scientific">Acropora cervicornis</name>
    <name type="common">Staghorn coral</name>
    <dbReference type="NCBI Taxonomy" id="6130"/>
    <lineage>
        <taxon>Eukaryota</taxon>
        <taxon>Metazoa</taxon>
        <taxon>Cnidaria</taxon>
        <taxon>Anthozoa</taxon>
        <taxon>Hexacorallia</taxon>
        <taxon>Scleractinia</taxon>
        <taxon>Astrocoeniina</taxon>
        <taxon>Acroporidae</taxon>
        <taxon>Acropora</taxon>
    </lineage>
</organism>
<dbReference type="PROSITE" id="PS50012">
    <property type="entry name" value="RCC1_3"/>
    <property type="match status" value="4"/>
</dbReference>
<keyword evidence="1" id="KW-0677">Repeat</keyword>
<feature type="domain" description="RCC1-like" evidence="4">
    <location>
        <begin position="81"/>
        <end position="452"/>
    </location>
</feature>
<dbReference type="Proteomes" id="UP001249851">
    <property type="component" value="Unassembled WGS sequence"/>
</dbReference>
<reference evidence="5" key="2">
    <citation type="journal article" date="2023" name="Science">
        <title>Genomic signatures of disease resistance in endangered staghorn corals.</title>
        <authorList>
            <person name="Vollmer S.V."/>
            <person name="Selwyn J.D."/>
            <person name="Despard B.A."/>
            <person name="Roesel C.L."/>
        </authorList>
    </citation>
    <scope>NUCLEOTIDE SEQUENCE</scope>
    <source>
        <strain evidence="5">K2</strain>
    </source>
</reference>
<dbReference type="SUPFAM" id="SSF50985">
    <property type="entry name" value="RCC1/BLIP-II"/>
    <property type="match status" value="1"/>
</dbReference>
<dbReference type="GO" id="GO:0031267">
    <property type="term" value="F:small GTPase binding"/>
    <property type="evidence" value="ECO:0007669"/>
    <property type="project" value="TreeGrafter"/>
</dbReference>
<feature type="repeat" description="RCC1" evidence="2">
    <location>
        <begin position="141"/>
        <end position="192"/>
    </location>
</feature>
<keyword evidence="6" id="KW-1185">Reference proteome</keyword>
<evidence type="ECO:0000259" key="4">
    <source>
        <dbReference type="Pfam" id="PF25390"/>
    </source>
</evidence>
<dbReference type="PRINTS" id="PR00633">
    <property type="entry name" value="RCCNDNSATION"/>
</dbReference>
<feature type="repeat" description="RCC1" evidence="2">
    <location>
        <begin position="246"/>
        <end position="321"/>
    </location>
</feature>
<dbReference type="InterPro" id="IPR028641">
    <property type="entry name" value="RCC2"/>
</dbReference>
<feature type="repeat" description="RCC1" evidence="2">
    <location>
        <begin position="193"/>
        <end position="245"/>
    </location>
</feature>
<name>A0AAD9Q8E6_ACRCE</name>
<dbReference type="Pfam" id="PF25390">
    <property type="entry name" value="WD40_RLD"/>
    <property type="match status" value="1"/>
</dbReference>
<comment type="caution">
    <text evidence="5">The sequence shown here is derived from an EMBL/GenBank/DDBJ whole genome shotgun (WGS) entry which is preliminary data.</text>
</comment>
<evidence type="ECO:0000313" key="6">
    <source>
        <dbReference type="Proteomes" id="UP001249851"/>
    </source>
</evidence>
<reference evidence="5" key="1">
    <citation type="journal article" date="2023" name="G3 (Bethesda)">
        <title>Whole genome assembly and annotation of the endangered Caribbean coral Acropora cervicornis.</title>
        <authorList>
            <person name="Selwyn J.D."/>
            <person name="Vollmer S.V."/>
        </authorList>
    </citation>
    <scope>NUCLEOTIDE SEQUENCE</scope>
    <source>
        <strain evidence="5">K2</strain>
    </source>
</reference>
<evidence type="ECO:0000256" key="3">
    <source>
        <dbReference type="SAM" id="MobiDB-lite"/>
    </source>
</evidence>
<dbReference type="InterPro" id="IPR009091">
    <property type="entry name" value="RCC1/BLIP-II"/>
</dbReference>